<reference evidence="14 15" key="1">
    <citation type="submission" date="2020-07" db="EMBL/GenBank/DDBJ databases">
        <authorList>
            <person name="Feng X."/>
        </authorList>
    </citation>
    <scope>NUCLEOTIDE SEQUENCE [LARGE SCALE GENOMIC DNA]</scope>
    <source>
        <strain evidence="14 15">JCM14086</strain>
    </source>
</reference>
<accession>A0A7X1AUX0</accession>
<dbReference type="PANTHER" id="PTHR42724:SF1">
    <property type="entry name" value="TETRAACYLDISACCHARIDE 4'-KINASE, MITOCHONDRIAL-RELATED"/>
    <property type="match status" value="1"/>
</dbReference>
<evidence type="ECO:0000256" key="4">
    <source>
        <dbReference type="ARBA" id="ARBA00016436"/>
    </source>
</evidence>
<dbReference type="GO" id="GO:0005524">
    <property type="term" value="F:ATP binding"/>
    <property type="evidence" value="ECO:0007669"/>
    <property type="project" value="UniProtKB-UniRule"/>
</dbReference>
<organism evidence="14 15">
    <name type="scientific">Puniceicoccus vermicola</name>
    <dbReference type="NCBI Taxonomy" id="388746"/>
    <lineage>
        <taxon>Bacteria</taxon>
        <taxon>Pseudomonadati</taxon>
        <taxon>Verrucomicrobiota</taxon>
        <taxon>Opitutia</taxon>
        <taxon>Puniceicoccales</taxon>
        <taxon>Puniceicoccaceae</taxon>
        <taxon>Puniceicoccus</taxon>
    </lineage>
</organism>
<gene>
    <name evidence="13 14" type="primary">lpxK</name>
    <name evidence="14" type="ORF">H5P30_01590</name>
</gene>
<comment type="function">
    <text evidence="1 13">Transfers the gamma-phosphate of ATP to the 4'-position of a tetraacyldisaccharide 1-phosphate intermediate (termed DS-1-P) to form tetraacyldisaccharide 1,4'-bis-phosphate (lipid IVA).</text>
</comment>
<dbReference type="EC" id="2.7.1.130" evidence="3 13"/>
<evidence type="ECO:0000256" key="13">
    <source>
        <dbReference type="HAMAP-Rule" id="MF_00409"/>
    </source>
</evidence>
<comment type="caution">
    <text evidence="14">The sequence shown here is derived from an EMBL/GenBank/DDBJ whole genome shotgun (WGS) entry which is preliminary data.</text>
</comment>
<dbReference type="CDD" id="cd01983">
    <property type="entry name" value="SIMIBI"/>
    <property type="match status" value="1"/>
</dbReference>
<dbReference type="GO" id="GO:0009245">
    <property type="term" value="P:lipid A biosynthetic process"/>
    <property type="evidence" value="ECO:0007669"/>
    <property type="project" value="UniProtKB-UniRule"/>
</dbReference>
<dbReference type="GO" id="GO:0009029">
    <property type="term" value="F:lipid-A 4'-kinase activity"/>
    <property type="evidence" value="ECO:0007669"/>
    <property type="project" value="UniProtKB-UniRule"/>
</dbReference>
<protein>
    <recommendedName>
        <fullName evidence="4 13">Tetraacyldisaccharide 4'-kinase</fullName>
        <ecNumber evidence="3 13">2.7.1.130</ecNumber>
    </recommendedName>
    <alternativeName>
        <fullName evidence="12 13">Lipid A 4'-kinase</fullName>
    </alternativeName>
</protein>
<evidence type="ECO:0000256" key="3">
    <source>
        <dbReference type="ARBA" id="ARBA00012071"/>
    </source>
</evidence>
<keyword evidence="7 13" id="KW-0808">Transferase</keyword>
<dbReference type="InterPro" id="IPR027417">
    <property type="entry name" value="P-loop_NTPase"/>
</dbReference>
<keyword evidence="8 13" id="KW-0547">Nucleotide-binding</keyword>
<dbReference type="EMBL" id="JACHVA010000019">
    <property type="protein sequence ID" value="MBC2600466.1"/>
    <property type="molecule type" value="Genomic_DNA"/>
</dbReference>
<comment type="pathway">
    <text evidence="2 13">Glycolipid biosynthesis; lipid IV(A) biosynthesis; lipid IV(A) from (3R)-3-hydroxytetradecanoyl-[acyl-carrier-protein] and UDP-N-acetyl-alpha-D-glucosamine: step 6/6.</text>
</comment>
<evidence type="ECO:0000256" key="6">
    <source>
        <dbReference type="ARBA" id="ARBA00022556"/>
    </source>
</evidence>
<comment type="similarity">
    <text evidence="13">Belongs to the LpxK family.</text>
</comment>
<keyword evidence="5 13" id="KW-0444">Lipid biosynthesis</keyword>
<evidence type="ECO:0000256" key="8">
    <source>
        <dbReference type="ARBA" id="ARBA00022741"/>
    </source>
</evidence>
<comment type="catalytic activity">
    <reaction evidence="13">
        <text>a lipid A disaccharide + ATP = a lipid IVA + ADP + H(+)</text>
        <dbReference type="Rhea" id="RHEA:67840"/>
        <dbReference type="ChEBI" id="CHEBI:15378"/>
        <dbReference type="ChEBI" id="CHEBI:30616"/>
        <dbReference type="ChEBI" id="CHEBI:176343"/>
        <dbReference type="ChEBI" id="CHEBI:176425"/>
        <dbReference type="ChEBI" id="CHEBI:456216"/>
        <dbReference type="EC" id="2.7.1.130"/>
    </reaction>
</comment>
<dbReference type="GO" id="GO:0009244">
    <property type="term" value="P:lipopolysaccharide core region biosynthetic process"/>
    <property type="evidence" value="ECO:0007669"/>
    <property type="project" value="TreeGrafter"/>
</dbReference>
<keyword evidence="9 13" id="KW-0418">Kinase</keyword>
<dbReference type="Proteomes" id="UP000525652">
    <property type="component" value="Unassembled WGS sequence"/>
</dbReference>
<feature type="binding site" evidence="13">
    <location>
        <begin position="81"/>
        <end position="88"/>
    </location>
    <ligand>
        <name>ATP</name>
        <dbReference type="ChEBI" id="CHEBI:30616"/>
    </ligand>
</feature>
<evidence type="ECO:0000256" key="5">
    <source>
        <dbReference type="ARBA" id="ARBA00022516"/>
    </source>
</evidence>
<sequence>MSSQPKKHSKFKSRLDALEGFLVDVVYDRRTGRSATVVGSILNGFSYLFESIVRFRWYLYSNRIFRNRPLGCLVVVVGNLTVGGTGKTPVVEKFARSLHEQGRKVAILSRGYKSKKEPFYKKWWRAVTHVSEPPPRIVSDGEKVLMGPEEAGDEPYMLARNLPGVHVLVDKNRVKAGAYAIRRFGCDTLILDDGLQYLPLKGSMNLVLVDKTNPFGNRRLLPRGILREPVSHLKRASYVFLTKSDGSPSEELEGFIHKHHPEVEIIECSHRPTHLQSLDLNEKFPVEKLKGARVGAFSGIAVPEGFEAFLRDNGATIRYNRRFLDHHWFTDRELLSIGEQAKEIGVDFLVTTEKDAVRIGSQIDFGLPIYFLRLEIGILRGANDFEEAVARVCFPGRPLSEKAQVKALRVASAS</sequence>
<evidence type="ECO:0000256" key="12">
    <source>
        <dbReference type="ARBA" id="ARBA00029757"/>
    </source>
</evidence>
<evidence type="ECO:0000313" key="15">
    <source>
        <dbReference type="Proteomes" id="UP000525652"/>
    </source>
</evidence>
<keyword evidence="6 13" id="KW-0441">Lipid A biosynthesis</keyword>
<proteinExistence type="inferred from homology"/>
<dbReference type="HAMAP" id="MF_00409">
    <property type="entry name" value="LpxK"/>
    <property type="match status" value="1"/>
</dbReference>
<keyword evidence="15" id="KW-1185">Reference proteome</keyword>
<evidence type="ECO:0000256" key="7">
    <source>
        <dbReference type="ARBA" id="ARBA00022679"/>
    </source>
</evidence>
<dbReference type="PANTHER" id="PTHR42724">
    <property type="entry name" value="TETRAACYLDISACCHARIDE 4'-KINASE"/>
    <property type="match status" value="1"/>
</dbReference>
<keyword evidence="10 13" id="KW-0067">ATP-binding</keyword>
<evidence type="ECO:0000256" key="10">
    <source>
        <dbReference type="ARBA" id="ARBA00022840"/>
    </source>
</evidence>
<evidence type="ECO:0000256" key="2">
    <source>
        <dbReference type="ARBA" id="ARBA00004870"/>
    </source>
</evidence>
<name>A0A7X1AUX0_9BACT</name>
<evidence type="ECO:0000256" key="11">
    <source>
        <dbReference type="ARBA" id="ARBA00023098"/>
    </source>
</evidence>
<dbReference type="UniPathway" id="UPA00359">
    <property type="reaction ID" value="UER00482"/>
</dbReference>
<dbReference type="AlphaFoldDB" id="A0A7X1AUX0"/>
<dbReference type="Pfam" id="PF02606">
    <property type="entry name" value="LpxK"/>
    <property type="match status" value="1"/>
</dbReference>
<dbReference type="RefSeq" id="WP_185691214.1">
    <property type="nucleotide sequence ID" value="NZ_JACHVA010000019.1"/>
</dbReference>
<dbReference type="SUPFAM" id="SSF52540">
    <property type="entry name" value="P-loop containing nucleoside triphosphate hydrolases"/>
    <property type="match status" value="1"/>
</dbReference>
<keyword evidence="11 13" id="KW-0443">Lipid metabolism</keyword>
<dbReference type="GO" id="GO:0005886">
    <property type="term" value="C:plasma membrane"/>
    <property type="evidence" value="ECO:0007669"/>
    <property type="project" value="TreeGrafter"/>
</dbReference>
<evidence type="ECO:0000313" key="14">
    <source>
        <dbReference type="EMBL" id="MBC2600466.1"/>
    </source>
</evidence>
<evidence type="ECO:0000256" key="9">
    <source>
        <dbReference type="ARBA" id="ARBA00022777"/>
    </source>
</evidence>
<evidence type="ECO:0000256" key="1">
    <source>
        <dbReference type="ARBA" id="ARBA00002274"/>
    </source>
</evidence>
<dbReference type="NCBIfam" id="TIGR00682">
    <property type="entry name" value="lpxK"/>
    <property type="match status" value="1"/>
</dbReference>
<dbReference type="InterPro" id="IPR003758">
    <property type="entry name" value="LpxK"/>
</dbReference>